<dbReference type="Gene3D" id="3.90.1200.10">
    <property type="match status" value="1"/>
</dbReference>
<organism evidence="2 3">
    <name type="scientific">Rhizoctonia solani</name>
    <dbReference type="NCBI Taxonomy" id="456999"/>
    <lineage>
        <taxon>Eukaryota</taxon>
        <taxon>Fungi</taxon>
        <taxon>Dikarya</taxon>
        <taxon>Basidiomycota</taxon>
        <taxon>Agaricomycotina</taxon>
        <taxon>Agaricomycetes</taxon>
        <taxon>Cantharellales</taxon>
        <taxon>Ceratobasidiaceae</taxon>
        <taxon>Rhizoctonia</taxon>
    </lineage>
</organism>
<feature type="domain" description="Aminoglycoside phosphotransferase" evidence="1">
    <location>
        <begin position="26"/>
        <end position="296"/>
    </location>
</feature>
<protein>
    <recommendedName>
        <fullName evidence="1">Aminoglycoside phosphotransferase domain-containing protein</fullName>
    </recommendedName>
</protein>
<dbReference type="AlphaFoldDB" id="A0A8H3ATJ2"/>
<dbReference type="InterPro" id="IPR002575">
    <property type="entry name" value="Aminoglycoside_PTrfase"/>
</dbReference>
<name>A0A8H3ATJ2_9AGAM</name>
<dbReference type="EMBL" id="CAJMWZ010001650">
    <property type="protein sequence ID" value="CAE6439534.1"/>
    <property type="molecule type" value="Genomic_DNA"/>
</dbReference>
<dbReference type="Gene3D" id="3.30.200.20">
    <property type="entry name" value="Phosphorylase Kinase, domain 1"/>
    <property type="match status" value="1"/>
</dbReference>
<evidence type="ECO:0000259" key="1">
    <source>
        <dbReference type="Pfam" id="PF01636"/>
    </source>
</evidence>
<proteinExistence type="predicted"/>
<reference evidence="2" key="1">
    <citation type="submission" date="2021-01" db="EMBL/GenBank/DDBJ databases">
        <authorList>
            <person name="Kaushik A."/>
        </authorList>
    </citation>
    <scope>NUCLEOTIDE SEQUENCE</scope>
    <source>
        <strain evidence="2">Type strain: AG8-Rh-89/</strain>
    </source>
</reference>
<dbReference type="InterPro" id="IPR011009">
    <property type="entry name" value="Kinase-like_dom_sf"/>
</dbReference>
<gene>
    <name evidence="2" type="ORF">RDB_LOCUS27547</name>
</gene>
<dbReference type="Pfam" id="PF01636">
    <property type="entry name" value="APH"/>
    <property type="match status" value="1"/>
</dbReference>
<dbReference type="SUPFAM" id="SSF56112">
    <property type="entry name" value="Protein kinase-like (PK-like)"/>
    <property type="match status" value="1"/>
</dbReference>
<sequence>MHDLKSCEGVVAYLKGTRFAASDVQLLSGGLSAFTYRAVLQVPLDTGEKTVVVKHFEGYLAGHEEMKWDVERADHEYKALSAIAMSELFDSESVVQLPRPIEYDQETHTIFMTDLGSPIPVTQVLEKGFPSEPFGHNEMHKLAREIGQAVGDFMGRFHNWSALPEQSTLRSYFALNPGVIQYSVYIHHFCLGLSADRFQMREPWMDELIAKGQQEALDDGGTLVMGDCSLHNILVSPPSGQRGMRVYLTDLEMARASYPELDIGELTASAVSFSRLCCPNVDQPFVSALHQAYRRHRVSDPRRIGIATGMDLMGLGTVLSWARQQSETKLRDVATAGLELLSSSVKGDEHLVKTNPIVLHLFSPSSQLI</sequence>
<dbReference type="Proteomes" id="UP000663850">
    <property type="component" value="Unassembled WGS sequence"/>
</dbReference>
<comment type="caution">
    <text evidence="2">The sequence shown here is derived from an EMBL/GenBank/DDBJ whole genome shotgun (WGS) entry which is preliminary data.</text>
</comment>
<accession>A0A8H3ATJ2</accession>
<evidence type="ECO:0000313" key="2">
    <source>
        <dbReference type="EMBL" id="CAE6439534.1"/>
    </source>
</evidence>
<evidence type="ECO:0000313" key="3">
    <source>
        <dbReference type="Proteomes" id="UP000663850"/>
    </source>
</evidence>